<reference evidence="1" key="1">
    <citation type="submission" date="2019-11" db="UniProtKB">
        <authorList>
            <consortium name="WormBaseParasite"/>
        </authorList>
    </citation>
    <scope>IDENTIFICATION</scope>
</reference>
<sequence>MRSLRPRHRAPLFHSMAPASRILNSPFIHTYMYLGLTSHVSLDVSTYMTHKFEV</sequence>
<name>A0A5K3FA28_MESCO</name>
<protein>
    <submittedName>
        <fullName evidence="1">Uncharacterized protein</fullName>
    </submittedName>
</protein>
<evidence type="ECO:0000313" key="1">
    <source>
        <dbReference type="WBParaSite" id="MCU_006762-RA"/>
    </source>
</evidence>
<proteinExistence type="predicted"/>
<accession>A0A5K3FA28</accession>
<dbReference type="AlphaFoldDB" id="A0A5K3FA28"/>
<dbReference type="WBParaSite" id="MCU_006762-RA">
    <property type="protein sequence ID" value="MCU_006762-RA"/>
    <property type="gene ID" value="MCU_006762"/>
</dbReference>
<organism evidence="1">
    <name type="scientific">Mesocestoides corti</name>
    <name type="common">Flatworm</name>
    <dbReference type="NCBI Taxonomy" id="53468"/>
    <lineage>
        <taxon>Eukaryota</taxon>
        <taxon>Metazoa</taxon>
        <taxon>Spiralia</taxon>
        <taxon>Lophotrochozoa</taxon>
        <taxon>Platyhelminthes</taxon>
        <taxon>Cestoda</taxon>
        <taxon>Eucestoda</taxon>
        <taxon>Cyclophyllidea</taxon>
        <taxon>Mesocestoididae</taxon>
        <taxon>Mesocestoides</taxon>
    </lineage>
</organism>